<feature type="domain" description="CN hydrolase" evidence="9">
    <location>
        <begin position="207"/>
        <end position="454"/>
    </location>
</feature>
<dbReference type="RefSeq" id="WP_165008293.1">
    <property type="nucleotide sequence ID" value="NZ_CP064954.1"/>
</dbReference>
<dbReference type="SUPFAM" id="SSF56317">
    <property type="entry name" value="Carbon-nitrogen hydrolase"/>
    <property type="match status" value="1"/>
</dbReference>
<feature type="transmembrane region" description="Helical" evidence="8">
    <location>
        <begin position="464"/>
        <end position="484"/>
    </location>
</feature>
<comment type="subcellular location">
    <subcellularLocation>
        <location evidence="1 8">Cell membrane</location>
        <topology evidence="1 8">Multi-pass membrane protein</topology>
    </subcellularLocation>
</comment>
<evidence type="ECO:0000256" key="5">
    <source>
        <dbReference type="ARBA" id="ARBA00022989"/>
    </source>
</evidence>
<dbReference type="GO" id="GO:0016410">
    <property type="term" value="F:N-acyltransferase activity"/>
    <property type="evidence" value="ECO:0007669"/>
    <property type="project" value="UniProtKB-UniRule"/>
</dbReference>
<dbReference type="Pfam" id="PF00795">
    <property type="entry name" value="CN_hydrolase"/>
    <property type="match status" value="1"/>
</dbReference>
<feature type="transmembrane region" description="Helical" evidence="8">
    <location>
        <begin position="116"/>
        <end position="138"/>
    </location>
</feature>
<evidence type="ECO:0000256" key="3">
    <source>
        <dbReference type="ARBA" id="ARBA00022679"/>
    </source>
</evidence>
<sequence>MGWVVLRALLAVMSGGLVYLSYEPHGLWWAGIGGIGMLWLALSWPQGRAPGVGGGAGIAVLHSLALYILLLPWIGELVGTLPYVALAVWLSLYAVVLGWGATWLAGVRWGWAGFGLLYLAVELLRSSVPFGGFSWVRLAWGQINGPLAGLAAWGGPALVTAAAALVGTGLVALLVQRCPAALLAVCVPLAAGAVAGGMPKPADAASIRVAAIQGNVPRLGLDFNAQRRAVLANHVDVTKQAAAAKPELVIWPENSSDVNPFRDGEAMALISSAVQAVQVPVLVGTLTVDEVGERNTMQVFNPGARRASAGEFHHKKYLQPFGETMPMREFFRKFSDMVDLAGDFKPGNGPGVVTMAGHKVGVATCYEVAFDGAFRSSIRSGAQIMTTPTNNATFGFSDQTYQQLAMSRLRAIETDRAVVVAATSGVSALVHPDGSVSQSTGIFEPGYLVEELPLRQSVTPAVKFGAWIQGLLVALGIVLTLAAGQARR</sequence>
<evidence type="ECO:0000313" key="11">
    <source>
        <dbReference type="Proteomes" id="UP000594681"/>
    </source>
</evidence>
<keyword evidence="3 8" id="KW-0808">Transferase</keyword>
<keyword evidence="4 8" id="KW-0812">Transmembrane</keyword>
<keyword evidence="5 8" id="KW-1133">Transmembrane helix</keyword>
<name>A0A7T0KGU6_9CORY</name>
<dbReference type="GO" id="GO:0005886">
    <property type="term" value="C:plasma membrane"/>
    <property type="evidence" value="ECO:0007669"/>
    <property type="project" value="UniProtKB-SubCell"/>
</dbReference>
<comment type="catalytic activity">
    <reaction evidence="8">
        <text>N-terminal S-1,2-diacyl-sn-glyceryl-L-cysteinyl-[lipoprotein] + a glycerophospholipid = N-acyl-S-1,2-diacyl-sn-glyceryl-L-cysteinyl-[lipoprotein] + a 2-acyl-sn-glycero-3-phospholipid + H(+)</text>
        <dbReference type="Rhea" id="RHEA:48228"/>
        <dbReference type="Rhea" id="RHEA-COMP:14681"/>
        <dbReference type="Rhea" id="RHEA-COMP:14684"/>
        <dbReference type="ChEBI" id="CHEBI:15378"/>
        <dbReference type="ChEBI" id="CHEBI:136912"/>
        <dbReference type="ChEBI" id="CHEBI:140656"/>
        <dbReference type="ChEBI" id="CHEBI:140657"/>
        <dbReference type="ChEBI" id="CHEBI:140660"/>
        <dbReference type="EC" id="2.3.1.269"/>
    </reaction>
</comment>
<evidence type="ECO:0000256" key="4">
    <source>
        <dbReference type="ARBA" id="ARBA00022692"/>
    </source>
</evidence>
<evidence type="ECO:0000256" key="2">
    <source>
        <dbReference type="ARBA" id="ARBA00022475"/>
    </source>
</evidence>
<dbReference type="CDD" id="cd07571">
    <property type="entry name" value="ALP_N-acyl_transferase"/>
    <property type="match status" value="1"/>
</dbReference>
<accession>A0A7T0KGU6</accession>
<feature type="transmembrane region" description="Helical" evidence="8">
    <location>
        <begin position="56"/>
        <end position="75"/>
    </location>
</feature>
<dbReference type="PANTHER" id="PTHR38686:SF1">
    <property type="entry name" value="APOLIPOPROTEIN N-ACYLTRANSFERASE"/>
    <property type="match status" value="1"/>
</dbReference>
<dbReference type="PROSITE" id="PS50263">
    <property type="entry name" value="CN_HYDROLASE"/>
    <property type="match status" value="1"/>
</dbReference>
<reference evidence="10 11" key="1">
    <citation type="submission" date="2020-11" db="EMBL/GenBank/DDBJ databases">
        <title>Corynebacterium sp. ZJ-599.</title>
        <authorList>
            <person name="Zhou J."/>
        </authorList>
    </citation>
    <scope>NUCLEOTIDE SEQUENCE [LARGE SCALE GENOMIC DNA]</scope>
    <source>
        <strain evidence="10 11">ZJ-599</strain>
    </source>
</reference>
<comment type="pathway">
    <text evidence="8">Protein modification; lipoprotein biosynthesis (N-acyl transfer).</text>
</comment>
<keyword evidence="2 8" id="KW-1003">Cell membrane</keyword>
<evidence type="ECO:0000313" key="10">
    <source>
        <dbReference type="EMBL" id="QPK80317.1"/>
    </source>
</evidence>
<protein>
    <recommendedName>
        <fullName evidence="8">Apolipoprotein N-acyltransferase</fullName>
        <shortName evidence="8">ALP N-acyltransferase</shortName>
        <ecNumber evidence="8">2.3.1.269</ecNumber>
    </recommendedName>
</protein>
<evidence type="ECO:0000259" key="9">
    <source>
        <dbReference type="PROSITE" id="PS50263"/>
    </source>
</evidence>
<dbReference type="Gene3D" id="3.60.110.10">
    <property type="entry name" value="Carbon-nitrogen hydrolase"/>
    <property type="match status" value="1"/>
</dbReference>
<evidence type="ECO:0000256" key="7">
    <source>
        <dbReference type="ARBA" id="ARBA00023315"/>
    </source>
</evidence>
<dbReference type="InterPro" id="IPR045378">
    <property type="entry name" value="LNT_N"/>
</dbReference>
<dbReference type="HAMAP" id="MF_01148">
    <property type="entry name" value="Lnt"/>
    <property type="match status" value="1"/>
</dbReference>
<feature type="transmembrane region" description="Helical" evidence="8">
    <location>
        <begin position="26"/>
        <end position="44"/>
    </location>
</feature>
<gene>
    <name evidence="8 10" type="primary">lnt</name>
    <name evidence="10" type="ORF">G7Y31_05785</name>
</gene>
<keyword evidence="10" id="KW-0449">Lipoprotein</keyword>
<evidence type="ECO:0000256" key="6">
    <source>
        <dbReference type="ARBA" id="ARBA00023136"/>
    </source>
</evidence>
<evidence type="ECO:0000256" key="1">
    <source>
        <dbReference type="ARBA" id="ARBA00004651"/>
    </source>
</evidence>
<dbReference type="KEGG" id="cliz:G7Y31_05785"/>
<dbReference type="AlphaFoldDB" id="A0A7T0KGU6"/>
<dbReference type="UniPathway" id="UPA00666"/>
<feature type="transmembrane region" description="Helical" evidence="8">
    <location>
        <begin position="180"/>
        <end position="198"/>
    </location>
</feature>
<dbReference type="InterPro" id="IPR004563">
    <property type="entry name" value="Apolipo_AcylTrfase"/>
</dbReference>
<keyword evidence="6 8" id="KW-0472">Membrane</keyword>
<dbReference type="Proteomes" id="UP000594681">
    <property type="component" value="Chromosome"/>
</dbReference>
<organism evidence="10 11">
    <name type="scientific">Corynebacterium lizhenjunii</name>
    <dbReference type="NCBI Taxonomy" id="2709394"/>
    <lineage>
        <taxon>Bacteria</taxon>
        <taxon>Bacillati</taxon>
        <taxon>Actinomycetota</taxon>
        <taxon>Actinomycetes</taxon>
        <taxon>Mycobacteriales</taxon>
        <taxon>Corynebacteriaceae</taxon>
        <taxon>Corynebacterium</taxon>
    </lineage>
</organism>
<proteinExistence type="inferred from homology"/>
<dbReference type="EMBL" id="CP064954">
    <property type="protein sequence ID" value="QPK80317.1"/>
    <property type="molecule type" value="Genomic_DNA"/>
</dbReference>
<evidence type="ECO:0000256" key="8">
    <source>
        <dbReference type="HAMAP-Rule" id="MF_01148"/>
    </source>
</evidence>
<comment type="similarity">
    <text evidence="8">Belongs to the CN hydrolase family. Apolipoprotein N-acyltransferase subfamily.</text>
</comment>
<keyword evidence="7 8" id="KW-0012">Acyltransferase</keyword>
<dbReference type="InterPro" id="IPR003010">
    <property type="entry name" value="C-N_Hydrolase"/>
</dbReference>
<dbReference type="PANTHER" id="PTHR38686">
    <property type="entry name" value="APOLIPOPROTEIN N-ACYLTRANSFERASE"/>
    <property type="match status" value="1"/>
</dbReference>
<comment type="function">
    <text evidence="8">Catalyzes the phospholipid dependent N-acylation of the N-terminal cysteine of apolipoprotein, the last step in lipoprotein maturation.</text>
</comment>
<feature type="transmembrane region" description="Helical" evidence="8">
    <location>
        <begin position="81"/>
        <end position="104"/>
    </location>
</feature>
<dbReference type="GO" id="GO:0042158">
    <property type="term" value="P:lipoprotein biosynthetic process"/>
    <property type="evidence" value="ECO:0007669"/>
    <property type="project" value="UniProtKB-UniRule"/>
</dbReference>
<dbReference type="EC" id="2.3.1.269" evidence="8"/>
<dbReference type="NCBIfam" id="TIGR00546">
    <property type="entry name" value="lnt"/>
    <property type="match status" value="1"/>
</dbReference>
<feature type="transmembrane region" description="Helical" evidence="8">
    <location>
        <begin position="150"/>
        <end position="173"/>
    </location>
</feature>
<keyword evidence="11" id="KW-1185">Reference proteome</keyword>
<dbReference type="Pfam" id="PF20154">
    <property type="entry name" value="LNT_N"/>
    <property type="match status" value="1"/>
</dbReference>
<dbReference type="InterPro" id="IPR036526">
    <property type="entry name" value="C-N_Hydrolase_sf"/>
</dbReference>